<sequence length="104" mass="11196">MANPTMLVAVVAAVVLLPASARTQNGSFCPCGSCNASSVATYRLADTFKDRVDKKYACFWPESIACDYVKTKRWGRDLSALLAAVRRHEAARAVERSSGGGIIQ</sequence>
<reference evidence="2 3" key="1">
    <citation type="journal article" date="2011" name="Proc. Natl. Acad. Sci. U.S.A.">
        <title>Niche of harmful alga Aureococcus anophagefferens revealed through ecogenomics.</title>
        <authorList>
            <person name="Gobler C.J."/>
            <person name="Berry D.L."/>
            <person name="Dyhrman S.T."/>
            <person name="Wilhelm S.W."/>
            <person name="Salamov A."/>
            <person name="Lobanov A.V."/>
            <person name="Zhang Y."/>
            <person name="Collier J.L."/>
            <person name="Wurch L.L."/>
            <person name="Kustka A.B."/>
            <person name="Dill B.D."/>
            <person name="Shah M."/>
            <person name="VerBerkmoes N.C."/>
            <person name="Kuo A."/>
            <person name="Terry A."/>
            <person name="Pangilinan J."/>
            <person name="Lindquist E.A."/>
            <person name="Lucas S."/>
            <person name="Paulsen I.T."/>
            <person name="Hattenrath-Lehmann T.K."/>
            <person name="Talmage S.C."/>
            <person name="Walker E.A."/>
            <person name="Koch F."/>
            <person name="Burson A.M."/>
            <person name="Marcoval M.A."/>
            <person name="Tang Y.Z."/>
            <person name="Lecleir G.R."/>
            <person name="Coyne K.J."/>
            <person name="Berg G.M."/>
            <person name="Bertrand E.M."/>
            <person name="Saito M.A."/>
            <person name="Gladyshev V.N."/>
            <person name="Grigoriev I.V."/>
        </authorList>
    </citation>
    <scope>NUCLEOTIDE SEQUENCE [LARGE SCALE GENOMIC DNA]</scope>
    <source>
        <strain evidence="3">CCMP 1984</strain>
    </source>
</reference>
<dbReference type="Proteomes" id="UP000002729">
    <property type="component" value="Unassembled WGS sequence"/>
</dbReference>
<dbReference type="RefSeq" id="XP_009034473.1">
    <property type="nucleotide sequence ID" value="XM_009036225.1"/>
</dbReference>
<gene>
    <name evidence="2" type="ORF">AURANDRAFT_62386</name>
</gene>
<feature type="chain" id="PRO_5003261271" evidence="1">
    <location>
        <begin position="22"/>
        <end position="104"/>
    </location>
</feature>
<protein>
    <submittedName>
        <fullName evidence="2">Uncharacterized protein</fullName>
    </submittedName>
</protein>
<evidence type="ECO:0000256" key="1">
    <source>
        <dbReference type="SAM" id="SignalP"/>
    </source>
</evidence>
<keyword evidence="3" id="KW-1185">Reference proteome</keyword>
<dbReference type="EMBL" id="GL833123">
    <property type="protein sequence ID" value="EGB10899.1"/>
    <property type="molecule type" value="Genomic_DNA"/>
</dbReference>
<dbReference type="GeneID" id="20223866"/>
<evidence type="ECO:0000313" key="3">
    <source>
        <dbReference type="Proteomes" id="UP000002729"/>
    </source>
</evidence>
<dbReference type="KEGG" id="aaf:AURANDRAFT_62386"/>
<feature type="signal peptide" evidence="1">
    <location>
        <begin position="1"/>
        <end position="21"/>
    </location>
</feature>
<evidence type="ECO:0000313" key="2">
    <source>
        <dbReference type="EMBL" id="EGB10899.1"/>
    </source>
</evidence>
<accession>F0Y1P1</accession>
<organism evidence="3">
    <name type="scientific">Aureococcus anophagefferens</name>
    <name type="common">Harmful bloom alga</name>
    <dbReference type="NCBI Taxonomy" id="44056"/>
    <lineage>
        <taxon>Eukaryota</taxon>
        <taxon>Sar</taxon>
        <taxon>Stramenopiles</taxon>
        <taxon>Ochrophyta</taxon>
        <taxon>Pelagophyceae</taxon>
        <taxon>Pelagomonadales</taxon>
        <taxon>Pelagomonadaceae</taxon>
        <taxon>Aureococcus</taxon>
    </lineage>
</organism>
<name>F0Y1P1_AURAN</name>
<proteinExistence type="predicted"/>
<dbReference type="AlphaFoldDB" id="F0Y1P1"/>
<dbReference type="InParanoid" id="F0Y1P1"/>
<keyword evidence="1" id="KW-0732">Signal</keyword>